<dbReference type="Proteomes" id="UP000030416">
    <property type="component" value="Unassembled WGS sequence"/>
</dbReference>
<feature type="transmembrane region" description="Helical" evidence="1">
    <location>
        <begin position="163"/>
        <end position="186"/>
    </location>
</feature>
<gene>
    <name evidence="2" type="ORF">CD29_03825</name>
</gene>
<organism evidence="2 3">
    <name type="scientific">Ureibacillus manganicus DSM 26584</name>
    <dbReference type="NCBI Taxonomy" id="1384049"/>
    <lineage>
        <taxon>Bacteria</taxon>
        <taxon>Bacillati</taxon>
        <taxon>Bacillota</taxon>
        <taxon>Bacilli</taxon>
        <taxon>Bacillales</taxon>
        <taxon>Caryophanaceae</taxon>
        <taxon>Ureibacillus</taxon>
    </lineage>
</organism>
<dbReference type="RefSeq" id="WP_036182955.1">
    <property type="nucleotide sequence ID" value="NZ_AVDA01000003.1"/>
</dbReference>
<evidence type="ECO:0000256" key="1">
    <source>
        <dbReference type="SAM" id="Phobius"/>
    </source>
</evidence>
<keyword evidence="3" id="KW-1185">Reference proteome</keyword>
<feature type="transmembrane region" description="Helical" evidence="1">
    <location>
        <begin position="364"/>
        <end position="382"/>
    </location>
</feature>
<feature type="transmembrane region" description="Helical" evidence="1">
    <location>
        <begin position="518"/>
        <end position="536"/>
    </location>
</feature>
<feature type="transmembrane region" description="Helical" evidence="1">
    <location>
        <begin position="441"/>
        <end position="460"/>
    </location>
</feature>
<dbReference type="AlphaFoldDB" id="A0A0A3IB87"/>
<protein>
    <submittedName>
        <fullName evidence="2">Uncharacterized protein</fullName>
    </submittedName>
</protein>
<name>A0A0A3IB87_9BACL</name>
<feature type="transmembrane region" description="Helical" evidence="1">
    <location>
        <begin position="228"/>
        <end position="253"/>
    </location>
</feature>
<keyword evidence="1" id="KW-0472">Membrane</keyword>
<keyword evidence="1" id="KW-0812">Transmembrane</keyword>
<reference evidence="2 3" key="1">
    <citation type="submission" date="2014-02" db="EMBL/GenBank/DDBJ databases">
        <title>Draft genome sequence of Lysinibacillus manganicus DSM 26584T.</title>
        <authorList>
            <person name="Zhang F."/>
            <person name="Wang G."/>
            <person name="Zhang L."/>
        </authorList>
    </citation>
    <scope>NUCLEOTIDE SEQUENCE [LARGE SCALE GENOMIC DNA]</scope>
    <source>
        <strain evidence="2 3">DSM 26584</strain>
    </source>
</reference>
<feature type="transmembrane region" description="Helical" evidence="1">
    <location>
        <begin position="394"/>
        <end position="420"/>
    </location>
</feature>
<dbReference type="EMBL" id="JPVN01000003">
    <property type="protein sequence ID" value="KGR80083.1"/>
    <property type="molecule type" value="Genomic_DNA"/>
</dbReference>
<sequence length="615" mass="72263">MKKKFFSNKNLSVNLFFQAIFWSIIIFISAGLFLKPFNTIKFIQESNEFNQFNHNEVILPFISDFIGLILLLFIGAIYYHFSSNSLEDFKTILHNDLKKSYSELKYFLKKYSIITLINLIFLFFNNLVIVLVILNIILILLTIRFSLLSNKGYYYLISGSLSYLFLIEYSIYYIFIYLFILITFNVWIYKDFKKNNKILYFVIFSISFLISFFIFVSKYHLSVNTLAIINLLLLTIILTLQLTLFILLFSYLLKISFKYLRKLPIAEYTAASFAKQNRTNKAILHFLTENCKSFEDIPSKKIDDILNSSNFELDKKRSFSEFLMKINLPSDKTSKIMQFYSVTPLPYEQIKISKTENVRFRNNNNLLISLGILSILFILFIISNSLFDVNFTKLFLTISFIFIFIRLLLRSIEICFAFYNDIKPSISIKRTNLLGSERITLALKSIFEVIILSTTLYLIGELLIRSSDDIHLNFYEFTSLSIDSFFKATAIALFNISYEYSVENLFFSIRSLIEITHLLQIITSVTLISISIANYINLPKQYIDYELIVADDKFSLVKKIRSSNNYSPKVKKEITNGFTMDELLTNIKNLWENDKLNYLELEEIHEYLNIVYFKL</sequence>
<evidence type="ECO:0000313" key="2">
    <source>
        <dbReference type="EMBL" id="KGR80083.1"/>
    </source>
</evidence>
<accession>A0A0A3IB87</accession>
<feature type="transmembrane region" description="Helical" evidence="1">
    <location>
        <begin position="12"/>
        <end position="37"/>
    </location>
</feature>
<evidence type="ECO:0000313" key="3">
    <source>
        <dbReference type="Proteomes" id="UP000030416"/>
    </source>
</evidence>
<proteinExistence type="predicted"/>
<comment type="caution">
    <text evidence="2">The sequence shown here is derived from an EMBL/GenBank/DDBJ whole genome shotgun (WGS) entry which is preliminary data.</text>
</comment>
<feature type="transmembrane region" description="Helical" evidence="1">
    <location>
        <begin position="198"/>
        <end position="216"/>
    </location>
</feature>
<feature type="transmembrane region" description="Helical" evidence="1">
    <location>
        <begin position="57"/>
        <end position="81"/>
    </location>
</feature>
<keyword evidence="1" id="KW-1133">Transmembrane helix</keyword>
<feature type="transmembrane region" description="Helical" evidence="1">
    <location>
        <begin position="113"/>
        <end position="143"/>
    </location>
</feature>